<evidence type="ECO:0000259" key="6">
    <source>
        <dbReference type="PROSITE" id="PS51007"/>
    </source>
</evidence>
<dbReference type="AlphaFoldDB" id="A0A7V8FQR1"/>
<keyword evidence="5" id="KW-0472">Membrane</keyword>
<dbReference type="Proteomes" id="UP000461670">
    <property type="component" value="Unassembled WGS sequence"/>
</dbReference>
<name>A0A7V8FQR1_9BURK</name>
<keyword evidence="5" id="KW-0812">Transmembrane</keyword>
<evidence type="ECO:0000256" key="5">
    <source>
        <dbReference type="SAM" id="Phobius"/>
    </source>
</evidence>
<dbReference type="InterPro" id="IPR036909">
    <property type="entry name" value="Cyt_c-like_dom_sf"/>
</dbReference>
<evidence type="ECO:0000313" key="7">
    <source>
        <dbReference type="EMBL" id="KAF1022651.1"/>
    </source>
</evidence>
<dbReference type="InterPro" id="IPR051459">
    <property type="entry name" value="Cytochrome_c-type_DH"/>
</dbReference>
<dbReference type="Pfam" id="PF13442">
    <property type="entry name" value="Cytochrome_CBB3"/>
    <property type="match status" value="1"/>
</dbReference>
<feature type="transmembrane region" description="Helical" evidence="5">
    <location>
        <begin position="96"/>
        <end position="118"/>
    </location>
</feature>
<dbReference type="InterPro" id="IPR009056">
    <property type="entry name" value="Cyt_c-like_dom"/>
</dbReference>
<evidence type="ECO:0000256" key="1">
    <source>
        <dbReference type="ARBA" id="ARBA00022617"/>
    </source>
</evidence>
<evidence type="ECO:0000256" key="2">
    <source>
        <dbReference type="ARBA" id="ARBA00022723"/>
    </source>
</evidence>
<dbReference type="EMBL" id="WNDQ01000010">
    <property type="protein sequence ID" value="KAF1022651.1"/>
    <property type="molecule type" value="Genomic_DNA"/>
</dbReference>
<dbReference type="GO" id="GO:0046872">
    <property type="term" value="F:metal ion binding"/>
    <property type="evidence" value="ECO:0007669"/>
    <property type="project" value="UniProtKB-KW"/>
</dbReference>
<proteinExistence type="predicted"/>
<comment type="caution">
    <text evidence="7">The sequence shown here is derived from an EMBL/GenBank/DDBJ whole genome shotgun (WGS) entry which is preliminary data.</text>
</comment>
<keyword evidence="3 4" id="KW-0408">Iron</keyword>
<dbReference type="SUPFAM" id="SSF46626">
    <property type="entry name" value="Cytochrome c"/>
    <property type="match status" value="1"/>
</dbReference>
<accession>A0A7V8FQR1</accession>
<evidence type="ECO:0000256" key="4">
    <source>
        <dbReference type="PROSITE-ProRule" id="PRU00433"/>
    </source>
</evidence>
<dbReference type="GO" id="GO:0009055">
    <property type="term" value="F:electron transfer activity"/>
    <property type="evidence" value="ECO:0007669"/>
    <property type="project" value="InterPro"/>
</dbReference>
<protein>
    <recommendedName>
        <fullName evidence="6">Cytochrome c domain-containing protein</fullName>
    </recommendedName>
</protein>
<feature type="domain" description="Cytochrome c" evidence="6">
    <location>
        <begin position="132"/>
        <end position="223"/>
    </location>
</feature>
<reference evidence="8" key="1">
    <citation type="journal article" date="2020" name="MBio">
        <title>Horizontal gene transfer to a defensive symbiont with a reduced genome amongst a multipartite beetle microbiome.</title>
        <authorList>
            <person name="Waterworth S.C."/>
            <person name="Florez L.V."/>
            <person name="Rees E.R."/>
            <person name="Hertweck C."/>
            <person name="Kaltenpoth M."/>
            <person name="Kwan J.C."/>
        </authorList>
    </citation>
    <scope>NUCLEOTIDE SEQUENCE [LARGE SCALE GENOMIC DNA]</scope>
</reference>
<feature type="transmembrane region" description="Helical" evidence="5">
    <location>
        <begin position="64"/>
        <end position="84"/>
    </location>
</feature>
<sequence>MLDALDPNWVNHLLVLLRTVEVGLLSLLHGLGLTGEIHGQPAWPWASRIDVDVIAIDRGHARQVAGAVLALAGIVLALLASLLLRRRPWGRRLAWGLALLLLVAAPWPSPALLLATAYPTSFQESPTGYTAQSIARGAQLYAQNCVACHGVDAGGEGPQAASLPMWPPNLNGALLWRRTDGDLLWRVLHGMHDRHGQETMPGFAERLSAGEVWQILDFLQANAAGQSLRRVGEWPQPVALPDGAVRCDPAAGPGQTALRTLAGQRLRVVAGDGQPVLEDPRFVTIELTRAQAGQGQCQAAGEPLWQAFSLIAGVAPEALAGTQFIVDRDGWVRARALPGQAGWSAADLLCRSGDDGTAKPAAAPSSAPAEGLDALITTMDRQRVQLVKGGVPHGL</sequence>
<keyword evidence="2 4" id="KW-0479">Metal-binding</keyword>
<gene>
    <name evidence="7" type="ORF">GAK30_01024</name>
</gene>
<evidence type="ECO:0000313" key="8">
    <source>
        <dbReference type="Proteomes" id="UP000461670"/>
    </source>
</evidence>
<dbReference type="PROSITE" id="PS51007">
    <property type="entry name" value="CYTC"/>
    <property type="match status" value="1"/>
</dbReference>
<keyword evidence="1 4" id="KW-0349">Heme</keyword>
<organism evidence="7 8">
    <name type="scientific">Paracidovorax wautersii</name>
    <dbReference type="NCBI Taxonomy" id="1177982"/>
    <lineage>
        <taxon>Bacteria</taxon>
        <taxon>Pseudomonadati</taxon>
        <taxon>Pseudomonadota</taxon>
        <taxon>Betaproteobacteria</taxon>
        <taxon>Burkholderiales</taxon>
        <taxon>Comamonadaceae</taxon>
        <taxon>Paracidovorax</taxon>
    </lineage>
</organism>
<keyword evidence="5" id="KW-1133">Transmembrane helix</keyword>
<dbReference type="PANTHER" id="PTHR35008:SF4">
    <property type="entry name" value="BLL4482 PROTEIN"/>
    <property type="match status" value="1"/>
</dbReference>
<dbReference type="GO" id="GO:0020037">
    <property type="term" value="F:heme binding"/>
    <property type="evidence" value="ECO:0007669"/>
    <property type="project" value="InterPro"/>
</dbReference>
<dbReference type="Gene3D" id="1.10.760.10">
    <property type="entry name" value="Cytochrome c-like domain"/>
    <property type="match status" value="1"/>
</dbReference>
<dbReference type="PANTHER" id="PTHR35008">
    <property type="entry name" value="BLL4482 PROTEIN-RELATED"/>
    <property type="match status" value="1"/>
</dbReference>
<evidence type="ECO:0000256" key="3">
    <source>
        <dbReference type="ARBA" id="ARBA00023004"/>
    </source>
</evidence>